<dbReference type="InterPro" id="IPR017871">
    <property type="entry name" value="ABC_transporter-like_CS"/>
</dbReference>
<proteinExistence type="inferred from homology"/>
<evidence type="ECO:0000256" key="2">
    <source>
        <dbReference type="ARBA" id="ARBA00022448"/>
    </source>
</evidence>
<name>A0ABT8E158_9BACL</name>
<keyword evidence="7" id="KW-1185">Reference proteome</keyword>
<protein>
    <submittedName>
        <fullName evidence="6">ABC transporter ATP-binding protein</fullName>
    </submittedName>
</protein>
<gene>
    <name evidence="6" type="ORF">QYF49_01170</name>
</gene>
<comment type="similarity">
    <text evidence="1">Belongs to the ABC transporter superfamily.</text>
</comment>
<dbReference type="Proteomes" id="UP001168694">
    <property type="component" value="Unassembled WGS sequence"/>
</dbReference>
<dbReference type="RefSeq" id="WP_290397808.1">
    <property type="nucleotide sequence ID" value="NZ_JAUHLN010000001.1"/>
</dbReference>
<keyword evidence="3" id="KW-0547">Nucleotide-binding</keyword>
<dbReference type="InterPro" id="IPR003593">
    <property type="entry name" value="AAA+_ATPase"/>
</dbReference>
<evidence type="ECO:0000256" key="4">
    <source>
        <dbReference type="ARBA" id="ARBA00022840"/>
    </source>
</evidence>
<evidence type="ECO:0000256" key="3">
    <source>
        <dbReference type="ARBA" id="ARBA00022741"/>
    </source>
</evidence>
<dbReference type="PROSITE" id="PS00211">
    <property type="entry name" value="ABC_TRANSPORTER_1"/>
    <property type="match status" value="1"/>
</dbReference>
<dbReference type="PANTHER" id="PTHR43335:SF4">
    <property type="entry name" value="ABC TRANSPORTER, ATP-BINDING PROTEIN"/>
    <property type="match status" value="1"/>
</dbReference>
<dbReference type="Pfam" id="PF00005">
    <property type="entry name" value="ABC_tran"/>
    <property type="match status" value="1"/>
</dbReference>
<feature type="domain" description="ABC transporter" evidence="5">
    <location>
        <begin position="16"/>
        <end position="243"/>
    </location>
</feature>
<accession>A0ABT8E158</accession>
<comment type="caution">
    <text evidence="6">The sequence shown here is derived from an EMBL/GenBank/DDBJ whole genome shotgun (WGS) entry which is preliminary data.</text>
</comment>
<sequence length="318" mass="35365">MNKQMQGGNMETGYTLELKQVTKQIKGKSIVDKLSFGVKKGEIFGLLGPNGAGKTTTIRMIVGLISITEGEILVNGLDIRKHYEKAMEQIGAIVENPQMYDYLTGYNNLMQYARIMPGVTKERINEVVKLVEMEYAIHKKVKTYSLGMRQRLGVAQALLHNPSLLILDEPTNGLDPQGMHDLRHYLRVLADQGTSVIVSSHILAEMELMCDRVAVIQNGKLVRIDDVTNVTDQADATVHFQVEGDVLKAKDILVEQLPDLPVAVEAKELVIMIQQPEAIGDINKRLVMAGFTVYGIQLKKKTLEERFLEMTGKGGGFE</sequence>
<evidence type="ECO:0000313" key="7">
    <source>
        <dbReference type="Proteomes" id="UP001168694"/>
    </source>
</evidence>
<dbReference type="InterPro" id="IPR003439">
    <property type="entry name" value="ABC_transporter-like_ATP-bd"/>
</dbReference>
<reference evidence="6" key="1">
    <citation type="submission" date="2023-06" db="EMBL/GenBank/DDBJ databases">
        <title>Draft Genome Sequences of Representative Paenibacillus Polymyxa, Bacillus cereus, Fictibacillus sp., and Brevibacillus agri Strains Isolated from Amazonian Dark Earth.</title>
        <authorList>
            <person name="Pellegrinetti T.A."/>
            <person name="Cunha I.C.M."/>
            <person name="Chaves M.G."/>
            <person name="Freitas A.S."/>
            <person name="Silva A.V.R."/>
            <person name="Tsai S.M."/>
            <person name="Mendes L.W."/>
        </authorList>
    </citation>
    <scope>NUCLEOTIDE SEQUENCE</scope>
    <source>
        <strain evidence="6">CENA-BCM004</strain>
    </source>
</reference>
<evidence type="ECO:0000256" key="1">
    <source>
        <dbReference type="ARBA" id="ARBA00005417"/>
    </source>
</evidence>
<dbReference type="InterPro" id="IPR027417">
    <property type="entry name" value="P-loop_NTPase"/>
</dbReference>
<keyword evidence="2" id="KW-0813">Transport</keyword>
<dbReference type="SMART" id="SM00382">
    <property type="entry name" value="AAA"/>
    <property type="match status" value="1"/>
</dbReference>
<dbReference type="PROSITE" id="PS50893">
    <property type="entry name" value="ABC_TRANSPORTER_2"/>
    <property type="match status" value="1"/>
</dbReference>
<evidence type="ECO:0000313" key="6">
    <source>
        <dbReference type="EMBL" id="MDN4071643.1"/>
    </source>
</evidence>
<dbReference type="PANTHER" id="PTHR43335">
    <property type="entry name" value="ABC TRANSPORTER, ATP-BINDING PROTEIN"/>
    <property type="match status" value="1"/>
</dbReference>
<organism evidence="6 7">
    <name type="scientific">Fictibacillus terranigra</name>
    <dbReference type="NCBI Taxonomy" id="3058424"/>
    <lineage>
        <taxon>Bacteria</taxon>
        <taxon>Bacillati</taxon>
        <taxon>Bacillota</taxon>
        <taxon>Bacilli</taxon>
        <taxon>Bacillales</taxon>
        <taxon>Fictibacillaceae</taxon>
        <taxon>Fictibacillus</taxon>
    </lineage>
</organism>
<dbReference type="SUPFAM" id="SSF52540">
    <property type="entry name" value="P-loop containing nucleoside triphosphate hydrolases"/>
    <property type="match status" value="1"/>
</dbReference>
<keyword evidence="4 6" id="KW-0067">ATP-binding</keyword>
<evidence type="ECO:0000259" key="5">
    <source>
        <dbReference type="PROSITE" id="PS50893"/>
    </source>
</evidence>
<dbReference type="EMBL" id="JAUHLN010000001">
    <property type="protein sequence ID" value="MDN4071643.1"/>
    <property type="molecule type" value="Genomic_DNA"/>
</dbReference>
<dbReference type="Gene3D" id="3.40.50.300">
    <property type="entry name" value="P-loop containing nucleotide triphosphate hydrolases"/>
    <property type="match status" value="1"/>
</dbReference>
<dbReference type="GO" id="GO:0005524">
    <property type="term" value="F:ATP binding"/>
    <property type="evidence" value="ECO:0007669"/>
    <property type="project" value="UniProtKB-KW"/>
</dbReference>